<dbReference type="SUPFAM" id="SSF141571">
    <property type="entry name" value="Pentapeptide repeat-like"/>
    <property type="match status" value="1"/>
</dbReference>
<name>A0A1G1ZAX6_9BACT</name>
<evidence type="ECO:0000313" key="2">
    <source>
        <dbReference type="Proteomes" id="UP000176976"/>
    </source>
</evidence>
<comment type="caution">
    <text evidence="1">The sequence shown here is derived from an EMBL/GenBank/DDBJ whole genome shotgun (WGS) entry which is preliminary data.</text>
</comment>
<proteinExistence type="predicted"/>
<accession>A0A1G1ZAX6</accession>
<dbReference type="AlphaFoldDB" id="A0A1G1ZAX6"/>
<organism evidence="1 2">
    <name type="scientific">Candidatus Colwellbacteria bacterium RIFCSPLOWO2_12_FULL_44_13</name>
    <dbReference type="NCBI Taxonomy" id="1797694"/>
    <lineage>
        <taxon>Bacteria</taxon>
        <taxon>Candidatus Colwelliibacteriota</taxon>
    </lineage>
</organism>
<dbReference type="EMBL" id="MHJC01000009">
    <property type="protein sequence ID" value="OGY61802.1"/>
    <property type="molecule type" value="Genomic_DNA"/>
</dbReference>
<dbReference type="Pfam" id="PF00805">
    <property type="entry name" value="Pentapeptide"/>
    <property type="match status" value="1"/>
</dbReference>
<gene>
    <name evidence="1" type="ORF">A3H06_01655</name>
</gene>
<evidence type="ECO:0000313" key="1">
    <source>
        <dbReference type="EMBL" id="OGY61802.1"/>
    </source>
</evidence>
<evidence type="ECO:0008006" key="3">
    <source>
        <dbReference type="Google" id="ProtNLM"/>
    </source>
</evidence>
<reference evidence="1 2" key="1">
    <citation type="journal article" date="2016" name="Nat. Commun.">
        <title>Thousands of microbial genomes shed light on interconnected biogeochemical processes in an aquifer system.</title>
        <authorList>
            <person name="Anantharaman K."/>
            <person name="Brown C.T."/>
            <person name="Hug L.A."/>
            <person name="Sharon I."/>
            <person name="Castelle C.J."/>
            <person name="Probst A.J."/>
            <person name="Thomas B.C."/>
            <person name="Singh A."/>
            <person name="Wilkins M.J."/>
            <person name="Karaoz U."/>
            <person name="Brodie E.L."/>
            <person name="Williams K.H."/>
            <person name="Hubbard S.S."/>
            <person name="Banfield J.F."/>
        </authorList>
    </citation>
    <scope>NUCLEOTIDE SEQUENCE [LARGE SCALE GENOMIC DNA]</scope>
</reference>
<dbReference type="Proteomes" id="UP000176976">
    <property type="component" value="Unassembled WGS sequence"/>
</dbReference>
<protein>
    <recommendedName>
        <fullName evidence="3">Pentapeptide repeat protein</fullName>
    </recommendedName>
</protein>
<sequence length="231" mass="26236">MALNNMFGWELLEEYKKGKRVFSDIHMEFSDLTSSNLEGVTIKDSKLNFVLLRMSNLKNCKFVNCEMFSCGFRDADLTNTIFDNCKIDYGYFQNAIFDGTKMKRCKLSFCGLFSTSVGSLDMSTSTLFKVFTDISQVSQEDMDAAYAGLLPSLQNLDFEIKTQMQDLVKSAIDKIGVEPTKSVQASYEQKGPKYAKPSSVYSIMEQLISNYAAKNPYKTKPPYKNDESYKK</sequence>
<dbReference type="Gene3D" id="2.160.20.80">
    <property type="entry name" value="E3 ubiquitin-protein ligase SopA"/>
    <property type="match status" value="1"/>
</dbReference>
<dbReference type="InterPro" id="IPR001646">
    <property type="entry name" value="5peptide_repeat"/>
</dbReference>